<sequence>MSNQQVNCQNCEQPYQEGFRFCPHCGQKTNDDLTIGVLFYNTISNYFSFDARFLKSFLPLMFKPGHLAKEFIKGKRLLYLHPAQMYLFISVIFFFVISFSTRELVSQANTFNEKVVKGDIETKTVNTDSVEAVLDSIQLEKVLKPLKENQDKLGLKEDDLKIADSIIKSANNQPNNIKSISDFNKKKIDSMIDAGSDKELIYKEMGMTHDASFLERRFFANILNLMEGRGAGGMVQAFFDSIPIAMFFLMPLFAFILKIFYYNKGTYAHHLVFSFYFFSFLFTVFAILFAVNRFVYDIPDGIDWLIAISTYLYFLIALIKFYRQHWLLTWFKSGIITFIFTIFIIPTSFLLLLAFSFVFY</sequence>
<feature type="transmembrane region" description="Helical" evidence="1">
    <location>
        <begin position="273"/>
        <end position="296"/>
    </location>
</feature>
<feature type="transmembrane region" description="Helical" evidence="1">
    <location>
        <begin position="302"/>
        <end position="322"/>
    </location>
</feature>
<keyword evidence="1" id="KW-0812">Transmembrane</keyword>
<keyword evidence="1" id="KW-0472">Membrane</keyword>
<feature type="transmembrane region" description="Helical" evidence="1">
    <location>
        <begin position="77"/>
        <end position="99"/>
    </location>
</feature>
<dbReference type="RefSeq" id="WP_224478159.1">
    <property type="nucleotide sequence ID" value="NZ_JAIUJS010000003.1"/>
</dbReference>
<dbReference type="InterPro" id="IPR022134">
    <property type="entry name" value="DUF3667"/>
</dbReference>
<keyword evidence="3" id="KW-1185">Reference proteome</keyword>
<feature type="transmembrane region" description="Helical" evidence="1">
    <location>
        <begin position="242"/>
        <end position="261"/>
    </location>
</feature>
<dbReference type="EMBL" id="JAIUJS010000003">
    <property type="protein sequence ID" value="MCA0153194.1"/>
    <property type="molecule type" value="Genomic_DNA"/>
</dbReference>
<organism evidence="2 3">
    <name type="scientific">Winogradskyella vincentii</name>
    <dbReference type="NCBI Taxonomy" id="2877122"/>
    <lineage>
        <taxon>Bacteria</taxon>
        <taxon>Pseudomonadati</taxon>
        <taxon>Bacteroidota</taxon>
        <taxon>Flavobacteriia</taxon>
        <taxon>Flavobacteriales</taxon>
        <taxon>Flavobacteriaceae</taxon>
        <taxon>Winogradskyella</taxon>
    </lineage>
</organism>
<feature type="transmembrane region" description="Helical" evidence="1">
    <location>
        <begin position="334"/>
        <end position="359"/>
    </location>
</feature>
<reference evidence="3" key="1">
    <citation type="submission" date="2023-07" db="EMBL/GenBank/DDBJ databases">
        <authorList>
            <person name="Yue Y."/>
        </authorList>
    </citation>
    <scope>NUCLEOTIDE SEQUENCE [LARGE SCALE GENOMIC DNA]</scope>
    <source>
        <strain evidence="3">2Y89</strain>
    </source>
</reference>
<gene>
    <name evidence="2" type="ORF">LBV24_08205</name>
</gene>
<keyword evidence="1" id="KW-1133">Transmembrane helix</keyword>
<proteinExistence type="predicted"/>
<evidence type="ECO:0000256" key="1">
    <source>
        <dbReference type="SAM" id="Phobius"/>
    </source>
</evidence>
<accession>A0ABS7Y1S8</accession>
<dbReference type="Proteomes" id="UP001198402">
    <property type="component" value="Unassembled WGS sequence"/>
</dbReference>
<evidence type="ECO:0000313" key="2">
    <source>
        <dbReference type="EMBL" id="MCA0153194.1"/>
    </source>
</evidence>
<protein>
    <submittedName>
        <fullName evidence="2">DUF3667 domain-containing protein</fullName>
    </submittedName>
</protein>
<name>A0ABS7Y1S8_9FLAO</name>
<evidence type="ECO:0000313" key="3">
    <source>
        <dbReference type="Proteomes" id="UP001198402"/>
    </source>
</evidence>
<dbReference type="Pfam" id="PF12412">
    <property type="entry name" value="DUF3667"/>
    <property type="match status" value="1"/>
</dbReference>
<comment type="caution">
    <text evidence="2">The sequence shown here is derived from an EMBL/GenBank/DDBJ whole genome shotgun (WGS) entry which is preliminary data.</text>
</comment>